<sequence>MKDGEPCIQSNPQEITASQIVELRFFVYIIYVSKQQGCTKVLSSTRHEEREGGIMRSTVSICQALESSGKEAYSVKYGRSSMMGKDDEFQLSVTHPHYVYCFEKLNYAAA</sequence>
<dbReference type="EMBL" id="JANPWB010000005">
    <property type="protein sequence ID" value="KAJ1183904.1"/>
    <property type="molecule type" value="Genomic_DNA"/>
</dbReference>
<organism evidence="1 2">
    <name type="scientific">Pleurodeles waltl</name>
    <name type="common">Iberian ribbed newt</name>
    <dbReference type="NCBI Taxonomy" id="8319"/>
    <lineage>
        <taxon>Eukaryota</taxon>
        <taxon>Metazoa</taxon>
        <taxon>Chordata</taxon>
        <taxon>Craniata</taxon>
        <taxon>Vertebrata</taxon>
        <taxon>Euteleostomi</taxon>
        <taxon>Amphibia</taxon>
        <taxon>Batrachia</taxon>
        <taxon>Caudata</taxon>
        <taxon>Salamandroidea</taxon>
        <taxon>Salamandridae</taxon>
        <taxon>Pleurodelinae</taxon>
        <taxon>Pleurodeles</taxon>
    </lineage>
</organism>
<reference evidence="1" key="1">
    <citation type="journal article" date="2022" name="bioRxiv">
        <title>Sequencing and chromosome-scale assembly of the giantPleurodeles waltlgenome.</title>
        <authorList>
            <person name="Brown T."/>
            <person name="Elewa A."/>
            <person name="Iarovenko S."/>
            <person name="Subramanian E."/>
            <person name="Araus A.J."/>
            <person name="Petzold A."/>
            <person name="Susuki M."/>
            <person name="Suzuki K.-i.T."/>
            <person name="Hayashi T."/>
            <person name="Toyoda A."/>
            <person name="Oliveira C."/>
            <person name="Osipova E."/>
            <person name="Leigh N.D."/>
            <person name="Simon A."/>
            <person name="Yun M.H."/>
        </authorList>
    </citation>
    <scope>NUCLEOTIDE SEQUENCE</scope>
    <source>
        <strain evidence="1">20211129_DDA</strain>
        <tissue evidence="1">Liver</tissue>
    </source>
</reference>
<dbReference type="AlphaFoldDB" id="A0AAV7U4B6"/>
<accession>A0AAV7U4B6</accession>
<dbReference type="Proteomes" id="UP001066276">
    <property type="component" value="Chromosome 3_1"/>
</dbReference>
<name>A0AAV7U4B6_PLEWA</name>
<keyword evidence="2" id="KW-1185">Reference proteome</keyword>
<evidence type="ECO:0000313" key="1">
    <source>
        <dbReference type="EMBL" id="KAJ1183904.1"/>
    </source>
</evidence>
<comment type="caution">
    <text evidence="1">The sequence shown here is derived from an EMBL/GenBank/DDBJ whole genome shotgun (WGS) entry which is preliminary data.</text>
</comment>
<protein>
    <submittedName>
        <fullName evidence="1">Uncharacterized protein</fullName>
    </submittedName>
</protein>
<evidence type="ECO:0000313" key="2">
    <source>
        <dbReference type="Proteomes" id="UP001066276"/>
    </source>
</evidence>
<gene>
    <name evidence="1" type="ORF">NDU88_000714</name>
</gene>
<proteinExistence type="predicted"/>